<reference evidence="1" key="1">
    <citation type="submission" date="2019-11" db="EMBL/GenBank/DDBJ databases">
        <authorList>
            <person name="Liu Y."/>
            <person name="Hou J."/>
            <person name="Li T.-Q."/>
            <person name="Guan C.-H."/>
            <person name="Wu X."/>
            <person name="Wu H.-Z."/>
            <person name="Ling F."/>
            <person name="Zhang R."/>
            <person name="Shi X.-G."/>
            <person name="Ren J.-P."/>
            <person name="Chen E.-F."/>
            <person name="Sun J.-M."/>
        </authorList>
    </citation>
    <scope>NUCLEOTIDE SEQUENCE</scope>
    <source>
        <strain evidence="1">Adult_tree_wgs_1</strain>
        <tissue evidence="1">Leaves</tissue>
    </source>
</reference>
<keyword evidence="2" id="KW-1185">Reference proteome</keyword>
<dbReference type="PANTHER" id="PTHR34374:SF1">
    <property type="entry name" value="LARGE RIBOSOMAL RNA SUBUNIT ACCUMULATION PROTEIN YCED HOMOLOG 1, CHLOROPLASTIC"/>
    <property type="match status" value="1"/>
</dbReference>
<gene>
    <name evidence="1" type="ORF">RHSIM_Rhsim01G0196900</name>
</gene>
<dbReference type="Pfam" id="PF02620">
    <property type="entry name" value="YceD"/>
    <property type="match status" value="1"/>
</dbReference>
<proteinExistence type="predicted"/>
<comment type="caution">
    <text evidence="1">The sequence shown here is derived from an EMBL/GenBank/DDBJ whole genome shotgun (WGS) entry which is preliminary data.</text>
</comment>
<accession>A0A834LWV2</accession>
<dbReference type="EMBL" id="WJXA01000001">
    <property type="protein sequence ID" value="KAF7153792.1"/>
    <property type="molecule type" value="Genomic_DNA"/>
</dbReference>
<dbReference type="PANTHER" id="PTHR34374">
    <property type="entry name" value="LARGE RIBOSOMAL RNA SUBUNIT ACCUMULATION PROTEIN YCED HOMOLOG 1, CHLOROPLASTIC"/>
    <property type="match status" value="1"/>
</dbReference>
<name>A0A834LWV2_RHOSS</name>
<dbReference type="OrthoDB" id="1931432at2759"/>
<organism evidence="1 2">
    <name type="scientific">Rhododendron simsii</name>
    <name type="common">Sims's rhododendron</name>
    <dbReference type="NCBI Taxonomy" id="118357"/>
    <lineage>
        <taxon>Eukaryota</taxon>
        <taxon>Viridiplantae</taxon>
        <taxon>Streptophyta</taxon>
        <taxon>Embryophyta</taxon>
        <taxon>Tracheophyta</taxon>
        <taxon>Spermatophyta</taxon>
        <taxon>Magnoliopsida</taxon>
        <taxon>eudicotyledons</taxon>
        <taxon>Gunneridae</taxon>
        <taxon>Pentapetalae</taxon>
        <taxon>asterids</taxon>
        <taxon>Ericales</taxon>
        <taxon>Ericaceae</taxon>
        <taxon>Ericoideae</taxon>
        <taxon>Rhodoreae</taxon>
        <taxon>Rhododendron</taxon>
    </lineage>
</organism>
<evidence type="ECO:0000313" key="1">
    <source>
        <dbReference type="EMBL" id="KAF7153792.1"/>
    </source>
</evidence>
<dbReference type="Proteomes" id="UP000626092">
    <property type="component" value="Unassembled WGS sequence"/>
</dbReference>
<sequence length="379" mass="42780">MSLILPSSPTILSFHTRRLKSSSPSNLNFTCAHRNTRQGLSSFCNSTQIILKNKPPNTLRFVARECMNSDDVFIDDWWDPMRDDDEDMEGSPWEGAVVYQRNASVSHVEYCTTLERLGLAKISTEVSRSRASVMGLRVTKAVKDFPLGTPVLISVDVTRKRQKLRLDGIVRTVITLLCNSVLGVRLDLLYSVFALYIFIAIPNFAHDSSSSAVIMLTMQDHNLDLKRKIWIGLLLRSLTALCAEPTAETIFRDFSLLLTEEPVEEPETNDMGVIFDEDMFRASRSGEVEEYCDDASIDWEDRLHFPPGEKSIDISKHIRDILHLEIVIDAICDPKCKGLCLKCGCNLNTSACNCSQQKTRVKGSRPLRGLREKMQQNES</sequence>
<dbReference type="AlphaFoldDB" id="A0A834LWV2"/>
<protein>
    <submittedName>
        <fullName evidence="1">Uncharacterized protein</fullName>
    </submittedName>
</protein>
<evidence type="ECO:0000313" key="2">
    <source>
        <dbReference type="Proteomes" id="UP000626092"/>
    </source>
</evidence>
<dbReference type="InterPro" id="IPR003772">
    <property type="entry name" value="YceD"/>
</dbReference>